<evidence type="ECO:0000256" key="3">
    <source>
        <dbReference type="ARBA" id="ARBA00022989"/>
    </source>
</evidence>
<evidence type="ECO:0000256" key="5">
    <source>
        <dbReference type="ARBA" id="ARBA00023125"/>
    </source>
</evidence>
<evidence type="ECO:0000313" key="12">
    <source>
        <dbReference type="Proteomes" id="UP000683551"/>
    </source>
</evidence>
<feature type="compositionally biased region" description="Low complexity" evidence="8">
    <location>
        <begin position="660"/>
        <end position="682"/>
    </location>
</feature>
<feature type="compositionally biased region" description="Gly residues" evidence="8">
    <location>
        <begin position="650"/>
        <end position="659"/>
    </location>
</feature>
<dbReference type="GO" id="GO:0003677">
    <property type="term" value="F:DNA binding"/>
    <property type="evidence" value="ECO:0007669"/>
    <property type="project" value="UniProtKB-KW"/>
</dbReference>
<dbReference type="InterPro" id="IPR013824">
    <property type="entry name" value="Topo_IA_cen_sub1"/>
</dbReference>
<evidence type="ECO:0000256" key="4">
    <source>
        <dbReference type="ARBA" id="ARBA00023029"/>
    </source>
</evidence>
<feature type="transmembrane region" description="Helical" evidence="9">
    <location>
        <begin position="331"/>
        <end position="349"/>
    </location>
</feature>
<dbReference type="GO" id="GO:0006265">
    <property type="term" value="P:DNA topological change"/>
    <property type="evidence" value="ECO:0007669"/>
    <property type="project" value="InterPro"/>
</dbReference>
<dbReference type="PROSITE" id="PS52039">
    <property type="entry name" value="TOPO_IA_2"/>
    <property type="match status" value="1"/>
</dbReference>
<dbReference type="NCBIfam" id="TIGR02783">
    <property type="entry name" value="TrbL_P"/>
    <property type="match status" value="1"/>
</dbReference>
<feature type="transmembrane region" description="Helical" evidence="9">
    <location>
        <begin position="446"/>
        <end position="469"/>
    </location>
</feature>
<feature type="transmembrane region" description="Helical" evidence="9">
    <location>
        <begin position="475"/>
        <end position="493"/>
    </location>
</feature>
<dbReference type="Gene3D" id="1.10.460.10">
    <property type="entry name" value="Topoisomerase I, domain 2"/>
    <property type="match status" value="1"/>
</dbReference>
<feature type="region of interest" description="Disordered" evidence="8">
    <location>
        <begin position="639"/>
        <end position="720"/>
    </location>
</feature>
<dbReference type="InterPro" id="IPR003602">
    <property type="entry name" value="Topo_IA_DNA-bd_dom"/>
</dbReference>
<keyword evidence="7" id="KW-0413">Isomerase</keyword>
<name>A0A9E6MWI0_9PROT</name>
<evidence type="ECO:0000259" key="10">
    <source>
        <dbReference type="PROSITE" id="PS52039"/>
    </source>
</evidence>
<evidence type="ECO:0000256" key="9">
    <source>
        <dbReference type="SAM" id="Phobius"/>
    </source>
</evidence>
<feature type="transmembrane region" description="Helical" evidence="9">
    <location>
        <begin position="500"/>
        <end position="520"/>
    </location>
</feature>
<dbReference type="InterPro" id="IPR013825">
    <property type="entry name" value="Topo_IA_cen_sub2"/>
</dbReference>
<dbReference type="EMBL" id="CP071137">
    <property type="protein sequence ID" value="QWY77687.1"/>
    <property type="molecule type" value="Genomic_DNA"/>
</dbReference>
<proteinExistence type="predicted"/>
<dbReference type="InterPro" id="IPR007688">
    <property type="entry name" value="Conjugal_tfr_TrbL/VirB6"/>
</dbReference>
<dbReference type="InterPro" id="IPR013497">
    <property type="entry name" value="Topo_IA_cen"/>
</dbReference>
<keyword evidence="3 9" id="KW-1133">Transmembrane helix</keyword>
<dbReference type="SUPFAM" id="SSF56712">
    <property type="entry name" value="Prokaryotic type I DNA topoisomerase"/>
    <property type="match status" value="1"/>
</dbReference>
<keyword evidence="2 9" id="KW-0812">Transmembrane</keyword>
<dbReference type="Gene3D" id="2.70.20.10">
    <property type="entry name" value="Topoisomerase I, domain 3"/>
    <property type="match status" value="1"/>
</dbReference>
<gene>
    <name evidence="11" type="primary">trbL</name>
    <name evidence="11" type="ORF">JZL65_00955</name>
</gene>
<dbReference type="AlphaFoldDB" id="A0A9E6MWI0"/>
<evidence type="ECO:0000256" key="7">
    <source>
        <dbReference type="ARBA" id="ARBA00023235"/>
    </source>
</evidence>
<dbReference type="PANTHER" id="PTHR11390:SF21">
    <property type="entry name" value="DNA TOPOISOMERASE 3-ALPHA"/>
    <property type="match status" value="1"/>
</dbReference>
<dbReference type="PANTHER" id="PTHR11390">
    <property type="entry name" value="PROKARYOTIC DNA TOPOISOMERASE"/>
    <property type="match status" value="1"/>
</dbReference>
<evidence type="ECO:0000256" key="2">
    <source>
        <dbReference type="ARBA" id="ARBA00022692"/>
    </source>
</evidence>
<organism evidence="11 12">
    <name type="scientific">Ferrovum myxofaciens</name>
    <dbReference type="NCBI Taxonomy" id="416213"/>
    <lineage>
        <taxon>Bacteria</taxon>
        <taxon>Pseudomonadati</taxon>
        <taxon>Pseudomonadota</taxon>
        <taxon>Betaproteobacteria</taxon>
        <taxon>Ferrovales</taxon>
        <taxon>Ferrovaceae</taxon>
        <taxon>Ferrovum</taxon>
    </lineage>
</organism>
<dbReference type="InterPro" id="IPR023405">
    <property type="entry name" value="Topo_IA_core_domain"/>
</dbReference>
<dbReference type="GO" id="GO:0016020">
    <property type="term" value="C:membrane"/>
    <property type="evidence" value="ECO:0007669"/>
    <property type="project" value="UniProtKB-SubCell"/>
</dbReference>
<feature type="transmembrane region" description="Helical" evidence="9">
    <location>
        <begin position="573"/>
        <end position="598"/>
    </location>
</feature>
<dbReference type="GO" id="GO:0006281">
    <property type="term" value="P:DNA repair"/>
    <property type="evidence" value="ECO:0007669"/>
    <property type="project" value="TreeGrafter"/>
</dbReference>
<dbReference type="SMART" id="SM00437">
    <property type="entry name" value="TOP1Ac"/>
    <property type="match status" value="1"/>
</dbReference>
<protein>
    <submittedName>
        <fullName evidence="11">P-type conjugative transfer protein TrbL</fullName>
    </submittedName>
</protein>
<dbReference type="Pfam" id="PF01131">
    <property type="entry name" value="Topoisom_bac"/>
    <property type="match status" value="1"/>
</dbReference>
<accession>A0A9E6MWI0</accession>
<feature type="domain" description="Topo IA-type catalytic" evidence="10">
    <location>
        <begin position="1"/>
        <end position="266"/>
    </location>
</feature>
<evidence type="ECO:0000256" key="8">
    <source>
        <dbReference type="SAM" id="MobiDB-lite"/>
    </source>
</evidence>
<feature type="transmembrane region" description="Helical" evidence="9">
    <location>
        <begin position="361"/>
        <end position="382"/>
    </location>
</feature>
<dbReference type="GO" id="GO:0043597">
    <property type="term" value="C:cytoplasmic replication fork"/>
    <property type="evidence" value="ECO:0007669"/>
    <property type="project" value="TreeGrafter"/>
</dbReference>
<keyword evidence="5" id="KW-0238">DNA-binding</keyword>
<dbReference type="Gene3D" id="1.10.290.10">
    <property type="entry name" value="Topoisomerase I, domain 4"/>
    <property type="match status" value="1"/>
</dbReference>
<evidence type="ECO:0000313" key="11">
    <source>
        <dbReference type="EMBL" id="QWY77687.1"/>
    </source>
</evidence>
<dbReference type="GO" id="GO:0030255">
    <property type="term" value="P:protein secretion by the type IV secretion system"/>
    <property type="evidence" value="ECO:0007669"/>
    <property type="project" value="InterPro"/>
</dbReference>
<dbReference type="GO" id="GO:0006310">
    <property type="term" value="P:DNA recombination"/>
    <property type="evidence" value="ECO:0007669"/>
    <property type="project" value="TreeGrafter"/>
</dbReference>
<feature type="compositionally biased region" description="Low complexity" evidence="8">
    <location>
        <begin position="639"/>
        <end position="649"/>
    </location>
</feature>
<reference evidence="11" key="1">
    <citation type="submission" date="2021-02" db="EMBL/GenBank/DDBJ databases">
        <title>Comparative genomics of Ferrovum myxofaciens strains, predominant extremophile bacteria forming large biofilm stalactites in acid mine ecosystems.</title>
        <authorList>
            <person name="Burkartova K."/>
            <person name="Ridl J."/>
            <person name="Pajer P."/>
            <person name="Falteisek L."/>
        </authorList>
    </citation>
    <scope>NUCLEOTIDE SEQUENCE</scope>
    <source>
        <strain evidence="11">MI1III</strain>
    </source>
</reference>
<evidence type="ECO:0000256" key="6">
    <source>
        <dbReference type="ARBA" id="ARBA00023136"/>
    </source>
</evidence>
<keyword evidence="6 9" id="KW-0472">Membrane</keyword>
<dbReference type="InterPro" id="IPR000380">
    <property type="entry name" value="Topo_IA"/>
</dbReference>
<dbReference type="Pfam" id="PF04610">
    <property type="entry name" value="TrbL"/>
    <property type="match status" value="1"/>
</dbReference>
<comment type="subcellular location">
    <subcellularLocation>
        <location evidence="1">Membrane</location>
        <topology evidence="1">Multi-pass membrane protein</topology>
    </subcellularLocation>
</comment>
<keyword evidence="4" id="KW-0799">Topoisomerase</keyword>
<sequence length="720" mass="74246">MELRDKAESVMAAIGFEGHEAIDLTRTHVAWDTSKVKAHHGIIPTGQPLENSVLSQNARNVFSLICESYVRLFMAPEVYEAREAIFMFPSGDRFRSTTRIVLERGWTRHGEHEAEADQGGDCELPLLSMGQSIQNISVEVLVKHTTPAKPYTDGTLIAAMTSIHKLVADPELKKRLRETSGLGTEATRASMIETLIKRDYAKRINKEIRPTLRGIDLIEMVRRVAPEITDPGTTALQEDSLADIAASRATMADFMGGQIQTVRRLSETLNLGVNGMRAKNITKATLSGILLSGTTVEAQAAASNVLTGIQNMVQSSSAGWMSASLSLAQNLFVGLAGIEIAWTGIHWVLKKNDLSDFIASFALKMISILFFYMLLGLAPTWIPMIINSFAQAGQIVGASGGGGIPPVVTLDPSGVFEQGMTVSGAIWTAFGNASAAMGIGQTFAGALATLLGSVFAIIAYGLLALQILITNIESYIIIGGGALLLGFNGSKWTQVFAEKYLGYAVSVGIKLFVLYLIVGLGQNLATTWVTQLGTFTPETVIQVGAAALIYGAMGIMVPGLAGSMLNGSPSMSLGGMMGGAAAAAGGLAGGAMLGAGLATGGASNLGKLASLVASGGKDVAGVSNFGSGGAETLAKLGAQASSGSHSSSISGGGAPGGSGAPSTGNMDSLGSGTSAGAGSSSGQNPSLMQAGMESLGQSQDGIARHEGGSGGIQIRLGHSE</sequence>
<feature type="transmembrane region" description="Helical" evidence="9">
    <location>
        <begin position="540"/>
        <end position="561"/>
    </location>
</feature>
<dbReference type="GO" id="GO:0003917">
    <property type="term" value="F:DNA topoisomerase type I (single strand cut, ATP-independent) activity"/>
    <property type="evidence" value="ECO:0007669"/>
    <property type="project" value="InterPro"/>
</dbReference>
<dbReference type="Proteomes" id="UP000683551">
    <property type="component" value="Chromosome"/>
</dbReference>
<dbReference type="InterPro" id="IPR014150">
    <property type="entry name" value="Conjugal_tfr_TrbL"/>
</dbReference>
<dbReference type="InterPro" id="IPR013826">
    <property type="entry name" value="Topo_IA_cen_sub3"/>
</dbReference>
<evidence type="ECO:0000256" key="1">
    <source>
        <dbReference type="ARBA" id="ARBA00004141"/>
    </source>
</evidence>